<reference evidence="2 3" key="1">
    <citation type="journal article" date="2020" name="IScience">
        <title>Genome Sequencing of the Endangered Kingdonia uniflora (Circaeasteraceae, Ranunculales) Reveals Potential Mechanisms of Evolutionary Specialization.</title>
        <authorList>
            <person name="Sun Y."/>
            <person name="Deng T."/>
            <person name="Zhang A."/>
            <person name="Moore M.J."/>
            <person name="Landis J.B."/>
            <person name="Lin N."/>
            <person name="Zhang H."/>
            <person name="Zhang X."/>
            <person name="Huang J."/>
            <person name="Zhang X."/>
            <person name="Sun H."/>
            <person name="Wang H."/>
        </authorList>
    </citation>
    <scope>NUCLEOTIDE SEQUENCE [LARGE SCALE GENOMIC DNA]</scope>
    <source>
        <strain evidence="2">TB1705</strain>
        <tissue evidence="2">Leaf</tissue>
    </source>
</reference>
<dbReference type="Proteomes" id="UP000541444">
    <property type="component" value="Unassembled WGS sequence"/>
</dbReference>
<dbReference type="AlphaFoldDB" id="A0A7J7NIP6"/>
<organism evidence="2 3">
    <name type="scientific">Kingdonia uniflora</name>
    <dbReference type="NCBI Taxonomy" id="39325"/>
    <lineage>
        <taxon>Eukaryota</taxon>
        <taxon>Viridiplantae</taxon>
        <taxon>Streptophyta</taxon>
        <taxon>Embryophyta</taxon>
        <taxon>Tracheophyta</taxon>
        <taxon>Spermatophyta</taxon>
        <taxon>Magnoliopsida</taxon>
        <taxon>Ranunculales</taxon>
        <taxon>Circaeasteraceae</taxon>
        <taxon>Kingdonia</taxon>
    </lineage>
</organism>
<feature type="region of interest" description="Disordered" evidence="1">
    <location>
        <begin position="116"/>
        <end position="204"/>
    </location>
</feature>
<comment type="caution">
    <text evidence="2">The sequence shown here is derived from an EMBL/GenBank/DDBJ whole genome shotgun (WGS) entry which is preliminary data.</text>
</comment>
<feature type="compositionally biased region" description="Polar residues" evidence="1">
    <location>
        <begin position="124"/>
        <end position="138"/>
    </location>
</feature>
<dbReference type="EMBL" id="JACGCM010000767">
    <property type="protein sequence ID" value="KAF6166963.1"/>
    <property type="molecule type" value="Genomic_DNA"/>
</dbReference>
<name>A0A7J7NIP6_9MAGN</name>
<dbReference type="Gene3D" id="1.20.120.20">
    <property type="entry name" value="Apolipoprotein"/>
    <property type="match status" value="1"/>
</dbReference>
<accession>A0A7J7NIP6</accession>
<protein>
    <recommendedName>
        <fullName evidence="4">Late embryogenesis abundant protein</fullName>
    </recommendedName>
</protein>
<evidence type="ECO:0000313" key="2">
    <source>
        <dbReference type="EMBL" id="KAF6166963.1"/>
    </source>
</evidence>
<evidence type="ECO:0000256" key="1">
    <source>
        <dbReference type="SAM" id="MobiDB-lite"/>
    </source>
</evidence>
<feature type="compositionally biased region" description="Basic and acidic residues" evidence="1">
    <location>
        <begin position="187"/>
        <end position="196"/>
    </location>
</feature>
<keyword evidence="3" id="KW-1185">Reference proteome</keyword>
<dbReference type="OrthoDB" id="756017at2759"/>
<gene>
    <name evidence="2" type="ORF">GIB67_030656</name>
</gene>
<evidence type="ECO:0008006" key="4">
    <source>
        <dbReference type="Google" id="ProtNLM"/>
    </source>
</evidence>
<evidence type="ECO:0000313" key="3">
    <source>
        <dbReference type="Proteomes" id="UP000541444"/>
    </source>
</evidence>
<sequence length="204" mass="21465">MACSSISRFVLQKDYSWGQGGPNARLTQTACFSSKTVLSNLDVKRDSTLVSNAGSNALKCTTQSPMVALVFSSRRHHILCKAEANSSGNVEAIAQEAAARRDQAVRTVKKASKGVATAAEDMTGSVNSSAQNVTQKTGDTAGKASDNAQDLSEKAKQTAQNAWGSAKEAGQNAKDTVVKQGENTAEFVKDSAETVKEAMSTKQN</sequence>
<proteinExistence type="predicted"/>